<feature type="region of interest" description="Disordered" evidence="8">
    <location>
        <begin position="1027"/>
        <end position="1047"/>
    </location>
</feature>
<comment type="subcellular location">
    <subcellularLocation>
        <location evidence="1">Cytoplasm</location>
        <location evidence="1">P-body</location>
    </subcellularLocation>
</comment>
<feature type="compositionally biased region" description="Polar residues" evidence="8">
    <location>
        <begin position="301"/>
        <end position="312"/>
    </location>
</feature>
<evidence type="ECO:0000256" key="2">
    <source>
        <dbReference type="ARBA" id="ARBA00009639"/>
    </source>
</evidence>
<evidence type="ECO:0000256" key="5">
    <source>
        <dbReference type="ARBA" id="ARBA00022737"/>
    </source>
</evidence>
<dbReference type="EMBL" id="BQFW01000004">
    <property type="protein sequence ID" value="GJJ71103.1"/>
    <property type="molecule type" value="Genomic_DNA"/>
</dbReference>
<feature type="compositionally biased region" description="Low complexity" evidence="8">
    <location>
        <begin position="90"/>
        <end position="101"/>
    </location>
</feature>
<comment type="caution">
    <text evidence="11">The sequence shown here is derived from an EMBL/GenBank/DDBJ whole genome shotgun (WGS) entry which is preliminary data.</text>
</comment>
<feature type="compositionally biased region" description="Low complexity" evidence="8">
    <location>
        <begin position="216"/>
        <end position="228"/>
    </location>
</feature>
<dbReference type="GO" id="GO:0000932">
    <property type="term" value="C:P-body"/>
    <property type="evidence" value="ECO:0007669"/>
    <property type="project" value="UniProtKB-SubCell"/>
</dbReference>
<feature type="compositionally biased region" description="Pro residues" evidence="8">
    <location>
        <begin position="120"/>
        <end position="138"/>
    </location>
</feature>
<name>A0A9P3H6T7_9FUNG</name>
<feature type="compositionally biased region" description="Gly residues" evidence="8">
    <location>
        <begin position="14"/>
        <end position="33"/>
    </location>
</feature>
<dbReference type="OrthoDB" id="21128at2759"/>
<evidence type="ECO:0000256" key="6">
    <source>
        <dbReference type="ARBA" id="ARBA00023054"/>
    </source>
</evidence>
<dbReference type="InterPro" id="IPR001680">
    <property type="entry name" value="WD40_rpt"/>
</dbReference>
<feature type="compositionally biased region" description="Basic and acidic residues" evidence="8">
    <location>
        <begin position="377"/>
        <end position="400"/>
    </location>
</feature>
<sequence length="1469" mass="158391">MSENRSLLDMLQGQGQGGHGQNQGLGLGQGQGQPLGPPQGMHGPPGMHPHPQQMQHQQQQQQHSPMGDMHPPMSSQPYFQGMNMPPPPMGQMMPGFGFNQQPMDQHPMYMPMMHPSQRGGPPPMGQFPSGPSPQPRPPQSNALASLLQSLNQSSPASTSSTTGSAFGTSPHAHQQVFPAQPQPQPQSPSLEADLQASTNSLKLALFGGPPKPESPSAPSAQSTAQQKTESLKMALFGGSRPELAQPQPTPKNEEVNLLAMLQKSTSSSPVPPSHTDTVIETAAETKGLETRKEPLAKSPASKDSTPQSTSKAKFTYVNPFSSFTSSSNASAASAPAPPATTVTPPSHSRTGTPLVGAHDATPTASSSKRSSFSTPGPRRETPTHTEPEITNRAHDRDQKRYQVDQLLPPNSAWNHRVQKLAKGSTGYPDGVYLSRPESGPMTYDTGLDNLDAIFSEDLETIPITLIPTDVEYNHGKMVSVSKGYISYAAKGGKIRVIQQSHGHRTLLRGHTDQVIDMGFSVGDATNASGSQLLASVGKDSRLIIWNLSGSDVDSSDIAHSKYLEVVGRPQTDQPRYSRIAWNPAQASILALVNNDDHSVLIVNIENLVGSQESITLDENQLLQNSIVIQAHKQAINDIAFSPDGSVIVTASEDGSVKFWEIGSSKATFLSEFIPHGGLGVTNAVFVDEADTTAARGVVTACRRGTELSLWLAAGLSLADQLVFKEPHSSIRRSSLGKSASRLQDMRMFNFMGYDYETSSLVLANSARLSLFGIKVNINSALQKKPLKDISQAQYMKIASESSEPVLGAARFDFLIEFPMPQPIVSFVVMPDSSLEYNGFSVYCIQAKAVQQYIIKGLEPHDKANCKTLASAAPSAPVSKSADQRPAPGGKASTPKASSPASTKHQETAGGPMSRIEVPTAESLGTPPAIALEAEKEVEKVVKLHGPVINGAIAKLKEKKRNSTVEGADKKEVPVPGRSSGKTSADVSPTTSVPEIKKPQTIAATVDVKTSSEATKVAGRNARQSFTRPLSSTDIPMTSQESTALPNQGGNVTISMSELQSLLLDVEERLATRFEKKLVSELEQQARKMDHDQITRQEVVLKMVSQTLTKSTEQLLVQTVNKEIQGSVVPALNKVVGAAVERQMARTMSDVTAKTLPSAVDTALGENMSRIMSDSEFMSKLTEKVSSAIRPSIEESFKDSFTKVLIPSYQKATQVMFQQIHATFQSGMEDLAASNQKDHETIERLSSQVQKVSTGMESLQALLTQTAQNAMATPMAPESSYANQPHMDQQRRSVTSGLQRALQGEDTSSAYGGSRRPSQQTSPVENRQSAALNQLLAHGNFETAFTQALSTNDPAVVYYICGKVSPRAVFQPSSANPSGTLSQPVLLALTHHLANDQLSQNLGMKLTWLQEVLLRLEPKDPLLGDHMARILPSVQRRLEDTFEELSRTNDPNPHKHTLQMLLRHVQSMQL</sequence>
<dbReference type="Gene3D" id="2.130.10.10">
    <property type="entry name" value="YVTN repeat-like/Quinoprotein amine dehydrogenase"/>
    <property type="match status" value="1"/>
</dbReference>
<feature type="compositionally biased region" description="Polar residues" evidence="8">
    <location>
        <begin position="1304"/>
        <end position="1326"/>
    </location>
</feature>
<proteinExistence type="inferred from homology"/>
<dbReference type="Pfam" id="PF21289">
    <property type="entry name" value="EDC4_C"/>
    <property type="match status" value="1"/>
</dbReference>
<dbReference type="Pfam" id="PF16529">
    <property type="entry name" value="Ge1_WD40"/>
    <property type="match status" value="1"/>
</dbReference>
<dbReference type="InterPro" id="IPR032401">
    <property type="entry name" value="EDC4_WD40"/>
</dbReference>
<evidence type="ECO:0000259" key="9">
    <source>
        <dbReference type="Pfam" id="PF16529"/>
    </source>
</evidence>
<feature type="domain" description="Enhancer of mRNA-decapping protein 4 C-terminal" evidence="10">
    <location>
        <begin position="1332"/>
        <end position="1443"/>
    </location>
</feature>
<comment type="similarity">
    <text evidence="2">Belongs to the WD repeat EDC4 family.</text>
</comment>
<feature type="region of interest" description="Disordered" evidence="8">
    <location>
        <begin position="1"/>
        <end position="400"/>
    </location>
</feature>
<keyword evidence="12" id="KW-1185">Reference proteome</keyword>
<evidence type="ECO:0000313" key="12">
    <source>
        <dbReference type="Proteomes" id="UP000827284"/>
    </source>
</evidence>
<feature type="compositionally biased region" description="Low complexity" evidence="8">
    <location>
        <begin position="890"/>
        <end position="902"/>
    </location>
</feature>
<dbReference type="Gene3D" id="6.10.140.270">
    <property type="match status" value="1"/>
</dbReference>
<dbReference type="SUPFAM" id="SSF50978">
    <property type="entry name" value="WD40 repeat-like"/>
    <property type="match status" value="1"/>
</dbReference>
<feature type="compositionally biased region" description="Polar residues" evidence="8">
    <location>
        <begin position="1279"/>
        <end position="1297"/>
    </location>
</feature>
<evidence type="ECO:0000256" key="8">
    <source>
        <dbReference type="SAM" id="MobiDB-lite"/>
    </source>
</evidence>
<dbReference type="InterPro" id="IPR044938">
    <property type="entry name" value="EDC4_C_sf"/>
</dbReference>
<dbReference type="InterPro" id="IPR049404">
    <property type="entry name" value="EDC4_C"/>
</dbReference>
<dbReference type="Gene3D" id="1.10.220.100">
    <property type="entry name" value="conserved c-terminal region of ge- 1"/>
    <property type="match status" value="1"/>
</dbReference>
<feature type="region of interest" description="Disordered" evidence="8">
    <location>
        <begin position="958"/>
        <end position="992"/>
    </location>
</feature>
<keyword evidence="6" id="KW-0175">Coiled coil</keyword>
<feature type="compositionally biased region" description="Polar residues" evidence="8">
    <location>
        <begin position="979"/>
        <end position="992"/>
    </location>
</feature>
<feature type="domain" description="Enhancer of mRNA-decapping protein 4 WD40 repeat region" evidence="9">
    <location>
        <begin position="471"/>
        <end position="725"/>
    </location>
</feature>
<reference evidence="11" key="1">
    <citation type="submission" date="2021-11" db="EMBL/GenBank/DDBJ databases">
        <authorList>
            <person name="Herlambang A."/>
            <person name="Guo Y."/>
            <person name="Takashima Y."/>
            <person name="Nishizawa T."/>
        </authorList>
    </citation>
    <scope>NUCLEOTIDE SEQUENCE</scope>
    <source>
        <strain evidence="11">E1425</strain>
    </source>
</reference>
<dbReference type="PANTHER" id="PTHR15598:SF5">
    <property type="entry name" value="ENHANCER OF MRNA-DECAPPING PROTEIN 4"/>
    <property type="match status" value="1"/>
</dbReference>
<feature type="compositionally biased region" description="Low complexity" evidence="8">
    <location>
        <begin position="34"/>
        <end position="63"/>
    </location>
</feature>
<dbReference type="PROSITE" id="PS50294">
    <property type="entry name" value="WD_REPEATS_REGION"/>
    <property type="match status" value="1"/>
</dbReference>
<keyword evidence="5" id="KW-0677">Repeat</keyword>
<gene>
    <name evidence="11" type="ORF">EMPS_03453</name>
</gene>
<feature type="compositionally biased region" description="Low complexity" evidence="8">
    <location>
        <begin position="317"/>
        <end position="346"/>
    </location>
</feature>
<feature type="region of interest" description="Disordered" evidence="8">
    <location>
        <begin position="870"/>
        <end position="918"/>
    </location>
</feature>
<dbReference type="GO" id="GO:0031087">
    <property type="term" value="P:deadenylation-independent decapping of nuclear-transcribed mRNA"/>
    <property type="evidence" value="ECO:0007669"/>
    <property type="project" value="InterPro"/>
</dbReference>
<dbReference type="InterPro" id="IPR045152">
    <property type="entry name" value="EDC4-like"/>
</dbReference>
<organism evidence="11 12">
    <name type="scientific">Entomortierella parvispora</name>
    <dbReference type="NCBI Taxonomy" id="205924"/>
    <lineage>
        <taxon>Eukaryota</taxon>
        <taxon>Fungi</taxon>
        <taxon>Fungi incertae sedis</taxon>
        <taxon>Mucoromycota</taxon>
        <taxon>Mortierellomycotina</taxon>
        <taxon>Mortierellomycetes</taxon>
        <taxon>Mortierellales</taxon>
        <taxon>Mortierellaceae</taxon>
        <taxon>Entomortierella</taxon>
    </lineage>
</organism>
<dbReference type="InterPro" id="IPR019775">
    <property type="entry name" value="WD40_repeat_CS"/>
</dbReference>
<feature type="compositionally biased region" description="Basic and acidic residues" evidence="8">
    <location>
        <begin position="960"/>
        <end position="972"/>
    </location>
</feature>
<accession>A0A9P3H6T7</accession>
<keyword evidence="4 7" id="KW-0853">WD repeat</keyword>
<protein>
    <submittedName>
        <fullName evidence="11">Enhancer of mRNA-decapping protein 4</fullName>
    </submittedName>
</protein>
<dbReference type="PANTHER" id="PTHR15598">
    <property type="entry name" value="ENHANCER OF MRNA-DECAPPING PROTEIN 4"/>
    <property type="match status" value="1"/>
</dbReference>
<evidence type="ECO:0000256" key="7">
    <source>
        <dbReference type="PROSITE-ProRule" id="PRU00221"/>
    </source>
</evidence>
<feature type="compositionally biased region" description="Basic and acidic residues" evidence="8">
    <location>
        <begin position="286"/>
        <end position="295"/>
    </location>
</feature>
<evidence type="ECO:0000256" key="1">
    <source>
        <dbReference type="ARBA" id="ARBA00004201"/>
    </source>
</evidence>
<dbReference type="SMART" id="SM00320">
    <property type="entry name" value="WD40"/>
    <property type="match status" value="2"/>
</dbReference>
<dbReference type="PROSITE" id="PS00678">
    <property type="entry name" value="WD_REPEATS_1"/>
    <property type="match status" value="2"/>
</dbReference>
<feature type="region of interest" description="Disordered" evidence="8">
    <location>
        <begin position="1269"/>
        <end position="1326"/>
    </location>
</feature>
<feature type="repeat" description="WD" evidence="7">
    <location>
        <begin position="628"/>
        <end position="669"/>
    </location>
</feature>
<evidence type="ECO:0000259" key="10">
    <source>
        <dbReference type="Pfam" id="PF21289"/>
    </source>
</evidence>
<evidence type="ECO:0000313" key="11">
    <source>
        <dbReference type="EMBL" id="GJJ71103.1"/>
    </source>
</evidence>
<dbReference type="InterPro" id="IPR036322">
    <property type="entry name" value="WD40_repeat_dom_sf"/>
</dbReference>
<feature type="compositionally biased region" description="Low complexity" evidence="8">
    <location>
        <begin position="870"/>
        <end position="880"/>
    </location>
</feature>
<dbReference type="Proteomes" id="UP000827284">
    <property type="component" value="Unassembled WGS sequence"/>
</dbReference>
<keyword evidence="3" id="KW-0963">Cytoplasm</keyword>
<dbReference type="InterPro" id="IPR015943">
    <property type="entry name" value="WD40/YVTN_repeat-like_dom_sf"/>
</dbReference>
<dbReference type="PROSITE" id="PS50082">
    <property type="entry name" value="WD_REPEATS_2"/>
    <property type="match status" value="1"/>
</dbReference>
<reference evidence="11" key="2">
    <citation type="journal article" date="2022" name="Microbiol. Resour. Announc.">
        <title>Whole-Genome Sequence of Entomortierella parvispora E1425, a Mucoromycotan Fungus Associated with Burkholderiaceae-Related Endosymbiotic Bacteria.</title>
        <authorList>
            <person name="Herlambang A."/>
            <person name="Guo Y."/>
            <person name="Takashima Y."/>
            <person name="Narisawa K."/>
            <person name="Ohta H."/>
            <person name="Nishizawa T."/>
        </authorList>
    </citation>
    <scope>NUCLEOTIDE SEQUENCE</scope>
    <source>
        <strain evidence="11">E1425</strain>
    </source>
</reference>
<evidence type="ECO:0000256" key="3">
    <source>
        <dbReference type="ARBA" id="ARBA00022490"/>
    </source>
</evidence>
<evidence type="ECO:0000256" key="4">
    <source>
        <dbReference type="ARBA" id="ARBA00022574"/>
    </source>
</evidence>
<feature type="compositionally biased region" description="Low complexity" evidence="8">
    <location>
        <begin position="139"/>
        <end position="179"/>
    </location>
</feature>